<comment type="similarity">
    <text evidence="1">Belongs to the CBF/MAK21 family.</text>
</comment>
<dbReference type="PANTHER" id="PTHR12048:SF0">
    <property type="entry name" value="CCAAT_ENHANCER-BINDING PROTEIN ZETA"/>
    <property type="match status" value="1"/>
</dbReference>
<feature type="compositionally biased region" description="Basic and acidic residues" evidence="2">
    <location>
        <begin position="766"/>
        <end position="778"/>
    </location>
</feature>
<dbReference type="EMBL" id="JAUJYN010000001">
    <property type="protein sequence ID" value="KAK1279902.1"/>
    <property type="molecule type" value="Genomic_DNA"/>
</dbReference>
<organism evidence="4 5">
    <name type="scientific">Acorus gramineus</name>
    <name type="common">Dwarf sweet flag</name>
    <dbReference type="NCBI Taxonomy" id="55184"/>
    <lineage>
        <taxon>Eukaryota</taxon>
        <taxon>Viridiplantae</taxon>
        <taxon>Streptophyta</taxon>
        <taxon>Embryophyta</taxon>
        <taxon>Tracheophyta</taxon>
        <taxon>Spermatophyta</taxon>
        <taxon>Magnoliopsida</taxon>
        <taxon>Liliopsida</taxon>
        <taxon>Acoraceae</taxon>
        <taxon>Acorus</taxon>
    </lineage>
</organism>
<feature type="compositionally biased region" description="Basic and acidic residues" evidence="2">
    <location>
        <begin position="382"/>
        <end position="399"/>
    </location>
</feature>
<accession>A0AAV9BU92</accession>
<dbReference type="InterPro" id="IPR040155">
    <property type="entry name" value="CEBPZ/Mak21-like"/>
</dbReference>
<reference evidence="4" key="2">
    <citation type="submission" date="2023-06" db="EMBL/GenBank/DDBJ databases">
        <authorList>
            <person name="Ma L."/>
            <person name="Liu K.-W."/>
            <person name="Li Z."/>
            <person name="Hsiao Y.-Y."/>
            <person name="Qi Y."/>
            <person name="Fu T."/>
            <person name="Tang G."/>
            <person name="Zhang D."/>
            <person name="Sun W.-H."/>
            <person name="Liu D.-K."/>
            <person name="Li Y."/>
            <person name="Chen G.-Z."/>
            <person name="Liu X.-D."/>
            <person name="Liao X.-Y."/>
            <person name="Jiang Y.-T."/>
            <person name="Yu X."/>
            <person name="Hao Y."/>
            <person name="Huang J."/>
            <person name="Zhao X.-W."/>
            <person name="Ke S."/>
            <person name="Chen Y.-Y."/>
            <person name="Wu W.-L."/>
            <person name="Hsu J.-L."/>
            <person name="Lin Y.-F."/>
            <person name="Huang M.-D."/>
            <person name="Li C.-Y."/>
            <person name="Huang L."/>
            <person name="Wang Z.-W."/>
            <person name="Zhao X."/>
            <person name="Zhong W.-Y."/>
            <person name="Peng D.-H."/>
            <person name="Ahmad S."/>
            <person name="Lan S."/>
            <person name="Zhang J.-S."/>
            <person name="Tsai W.-C."/>
            <person name="Van De Peer Y."/>
            <person name="Liu Z.-J."/>
        </authorList>
    </citation>
    <scope>NUCLEOTIDE SEQUENCE</scope>
    <source>
        <strain evidence="4">SCP</strain>
        <tissue evidence="4">Leaves</tissue>
    </source>
</reference>
<evidence type="ECO:0000256" key="1">
    <source>
        <dbReference type="ARBA" id="ARBA00007797"/>
    </source>
</evidence>
<gene>
    <name evidence="4" type="ORF">QJS04_geneDACA004839</name>
</gene>
<feature type="compositionally biased region" description="Basic residues" evidence="2">
    <location>
        <begin position="860"/>
        <end position="869"/>
    </location>
</feature>
<name>A0AAV9BU92_ACOGR</name>
<feature type="compositionally biased region" description="Acidic residues" evidence="2">
    <location>
        <begin position="793"/>
        <end position="815"/>
    </location>
</feature>
<feature type="region of interest" description="Disordered" evidence="2">
    <location>
        <begin position="515"/>
        <end position="549"/>
    </location>
</feature>
<feature type="region of interest" description="Disordered" evidence="2">
    <location>
        <begin position="382"/>
        <end position="403"/>
    </location>
</feature>
<comment type="caution">
    <text evidence="4">The sequence shown here is derived from an EMBL/GenBank/DDBJ whole genome shotgun (WGS) entry which is preliminary data.</text>
</comment>
<dbReference type="GO" id="GO:0005634">
    <property type="term" value="C:nucleus"/>
    <property type="evidence" value="ECO:0007669"/>
    <property type="project" value="TreeGrafter"/>
</dbReference>
<feature type="compositionally biased region" description="Low complexity" evidence="2">
    <location>
        <begin position="55"/>
        <end position="75"/>
    </location>
</feature>
<evidence type="ECO:0000313" key="5">
    <source>
        <dbReference type="Proteomes" id="UP001179952"/>
    </source>
</evidence>
<dbReference type="AlphaFoldDB" id="A0AAV9BU92"/>
<feature type="region of interest" description="Disordered" evidence="2">
    <location>
        <begin position="32"/>
        <end position="94"/>
    </location>
</feature>
<evidence type="ECO:0000313" key="4">
    <source>
        <dbReference type="EMBL" id="KAK1279902.1"/>
    </source>
</evidence>
<protein>
    <recommendedName>
        <fullName evidence="3">CCAAT-binding factor domain-containing protein</fullName>
    </recommendedName>
</protein>
<feature type="region of interest" description="Disordered" evidence="2">
    <location>
        <begin position="766"/>
        <end position="869"/>
    </location>
</feature>
<feature type="compositionally biased region" description="Acidic residues" evidence="2">
    <location>
        <begin position="530"/>
        <end position="548"/>
    </location>
</feature>
<evidence type="ECO:0000256" key="2">
    <source>
        <dbReference type="SAM" id="MobiDB-lite"/>
    </source>
</evidence>
<evidence type="ECO:0000259" key="3">
    <source>
        <dbReference type="Pfam" id="PF03914"/>
    </source>
</evidence>
<feature type="domain" description="CCAAT-binding factor" evidence="3">
    <location>
        <begin position="417"/>
        <end position="623"/>
    </location>
</feature>
<sequence length="869" mass="96687">MNRKAKISKPVQNDGEDVDLLKSEVASFASSLGLAAPSNDSGFDDSDFRKTGPIKPSKNSRNPPSSTKPSKPSKPTKLEHSKPSAKPQKKIDPFKLAETESDAKGAGLPKLPLIKADALLGQWYETAAELESKTLTGALAVPTVGIERQKVLAAEKKEMGRRLLDQYSREYQISKGRTTGVKLLYTSLRSGTSKDKVNALMSMVTSKVGKRYALDGFEALKVMFVKLLPDRKLKFLMQRPLENLSETKDGFSLLLFWYWEECLKERYSRFVVALEEASKDMLPILKDKAVKTIYFLLENKPELEHKLLSALVNKLGDPERKAASCAEFRLSCLLSKFPNMKAVVIREVHSFIFRPHVGLRAKYYAVLISEASGDKKTIESNKKEGAKFKKDSQNKKEGSEESNVEMDSRLLSALLTPEMFLGLLVKAMKIDVNLKRVSAFSKRLLQVALQQPPQYACGCLFILSEVLKARPPLWSVALQNEAIDDDLEHFEDIIEVPENVASDSLSGDPASSISLININNGPKTSGDSSDSNDEEELHESYSEDDNSSVEDIMLAGDNSNEVKCFKPKTDKGIEQVSLPNMSSLPGGYDPRHREPAYCNADRASWWELLVLASHVHPSVATMAQTLLSGANIVYNGDPLKDLCLGAFLDKFMEKKAKPNRKWHGGSDIAPAKKLDMNKHLIGPEILMLAEDEVPPEDLVFHKYYMNKSNSEKKLKKKKKVLGDEAVEELLGGDDESDEDIDSAMGLEHMPVEDEGDYDYDNLDRIAEESDEDLVRGGSDDDDMESAPLKTTDPSEDDGEDFDMDAMLSGDDDDDEPSRTTKRQKRKSGGRDGGSVFASLEEYEHLLKDGDHGNGNENESKRRKRRKKAV</sequence>
<proteinExistence type="inferred from homology"/>
<dbReference type="PANTHER" id="PTHR12048">
    <property type="entry name" value="CCAAT-BINDING FACTOR-RELATED"/>
    <property type="match status" value="1"/>
</dbReference>
<reference evidence="4" key="1">
    <citation type="journal article" date="2023" name="Nat. Commun.">
        <title>Diploid and tetraploid genomes of Acorus and the evolution of monocots.</title>
        <authorList>
            <person name="Ma L."/>
            <person name="Liu K.W."/>
            <person name="Li Z."/>
            <person name="Hsiao Y.Y."/>
            <person name="Qi Y."/>
            <person name="Fu T."/>
            <person name="Tang G.D."/>
            <person name="Zhang D."/>
            <person name="Sun W.H."/>
            <person name="Liu D.K."/>
            <person name="Li Y."/>
            <person name="Chen G.Z."/>
            <person name="Liu X.D."/>
            <person name="Liao X.Y."/>
            <person name="Jiang Y.T."/>
            <person name="Yu X."/>
            <person name="Hao Y."/>
            <person name="Huang J."/>
            <person name="Zhao X.W."/>
            <person name="Ke S."/>
            <person name="Chen Y.Y."/>
            <person name="Wu W.L."/>
            <person name="Hsu J.L."/>
            <person name="Lin Y.F."/>
            <person name="Huang M.D."/>
            <person name="Li C.Y."/>
            <person name="Huang L."/>
            <person name="Wang Z.W."/>
            <person name="Zhao X."/>
            <person name="Zhong W.Y."/>
            <person name="Peng D.H."/>
            <person name="Ahmad S."/>
            <person name="Lan S."/>
            <person name="Zhang J.S."/>
            <person name="Tsai W.C."/>
            <person name="Van de Peer Y."/>
            <person name="Liu Z.J."/>
        </authorList>
    </citation>
    <scope>NUCLEOTIDE SEQUENCE</scope>
    <source>
        <strain evidence="4">SCP</strain>
    </source>
</reference>
<feature type="compositionally biased region" description="Basic and acidic residues" evidence="2">
    <location>
        <begin position="841"/>
        <end position="859"/>
    </location>
</feature>
<dbReference type="InterPro" id="IPR005612">
    <property type="entry name" value="CCAAT-binding_factor"/>
</dbReference>
<dbReference type="Proteomes" id="UP001179952">
    <property type="component" value="Unassembled WGS sequence"/>
</dbReference>
<dbReference type="Pfam" id="PF03914">
    <property type="entry name" value="CBF"/>
    <property type="match status" value="1"/>
</dbReference>
<keyword evidence="5" id="KW-1185">Reference proteome</keyword>